<evidence type="ECO:0000256" key="5">
    <source>
        <dbReference type="ARBA" id="ARBA00022989"/>
    </source>
</evidence>
<dbReference type="Pfam" id="PF00953">
    <property type="entry name" value="Glycos_transf_4"/>
    <property type="match status" value="1"/>
</dbReference>
<evidence type="ECO:0000256" key="6">
    <source>
        <dbReference type="ARBA" id="ARBA00023136"/>
    </source>
</evidence>
<feature type="transmembrane region" description="Helical" evidence="7">
    <location>
        <begin position="105"/>
        <end position="129"/>
    </location>
</feature>
<feature type="transmembrane region" description="Helical" evidence="7">
    <location>
        <begin position="6"/>
        <end position="26"/>
    </location>
</feature>
<accession>A0ABY6J4B0</accession>
<dbReference type="RefSeq" id="WP_264281261.1">
    <property type="nucleotide sequence ID" value="NZ_CP107006.1"/>
</dbReference>
<feature type="transmembrane region" description="Helical" evidence="7">
    <location>
        <begin position="75"/>
        <end position="93"/>
    </location>
</feature>
<evidence type="ECO:0000256" key="4">
    <source>
        <dbReference type="ARBA" id="ARBA00022692"/>
    </source>
</evidence>
<evidence type="ECO:0000313" key="9">
    <source>
        <dbReference type="Proteomes" id="UP001162741"/>
    </source>
</evidence>
<evidence type="ECO:0000313" key="8">
    <source>
        <dbReference type="EMBL" id="UYQ93134.1"/>
    </source>
</evidence>
<keyword evidence="9" id="KW-1185">Reference proteome</keyword>
<evidence type="ECO:0000256" key="1">
    <source>
        <dbReference type="ARBA" id="ARBA00004651"/>
    </source>
</evidence>
<evidence type="ECO:0000256" key="7">
    <source>
        <dbReference type="SAM" id="Phobius"/>
    </source>
</evidence>
<feature type="transmembrane region" description="Helical" evidence="7">
    <location>
        <begin position="183"/>
        <end position="201"/>
    </location>
</feature>
<evidence type="ECO:0000256" key="3">
    <source>
        <dbReference type="ARBA" id="ARBA00022679"/>
    </source>
</evidence>
<keyword evidence="4 7" id="KW-0812">Transmembrane</keyword>
<dbReference type="PANTHER" id="PTHR22926">
    <property type="entry name" value="PHOSPHO-N-ACETYLMURAMOYL-PENTAPEPTIDE-TRANSFERASE"/>
    <property type="match status" value="1"/>
</dbReference>
<sequence>MENVIIATVLSFVITYFSVPILIRVADLKHLYDEPDERKAHKHRIPALGGVGFFSGFLISIAVCIPTQSASPLQYFMAAYFIIFMVGLKDDLVGLSPLKKVIGQMAASFAIIYLGNLQIHNASGLFGIYDMSPHLSSLLTYFTVLVIINAFNLIDGVDGQAGSIGMLVSAILGAYFLHVGETVYAVMGFSLAAGLAGFLIYNISPAKIFMGDTGSLLIGAVNAILIIKFIEVGGNPASKMPVGSVPAVAFGILIVPLFDTLRVFSIRMMRGRSPFSADRNHIHHYLLALDLNHRQTTMTTVLANAGFIVMVFALQGMGTTSLLIFELGLATGLTYTLYLLKKKRAEKLVRVAAEAAAAATAEVAHVSSKAKILRVSTDGVLENK</sequence>
<evidence type="ECO:0000256" key="2">
    <source>
        <dbReference type="ARBA" id="ARBA00022475"/>
    </source>
</evidence>
<feature type="transmembrane region" description="Helical" evidence="7">
    <location>
        <begin position="135"/>
        <end position="154"/>
    </location>
</feature>
<dbReference type="GO" id="GO:0016740">
    <property type="term" value="F:transferase activity"/>
    <property type="evidence" value="ECO:0007669"/>
    <property type="project" value="UniProtKB-KW"/>
</dbReference>
<dbReference type="CDD" id="cd06853">
    <property type="entry name" value="GT_WecA_like"/>
    <property type="match status" value="1"/>
</dbReference>
<feature type="transmembrane region" description="Helical" evidence="7">
    <location>
        <begin position="296"/>
        <end position="314"/>
    </location>
</feature>
<dbReference type="EMBL" id="CP107006">
    <property type="protein sequence ID" value="UYQ93134.1"/>
    <property type="molecule type" value="Genomic_DNA"/>
</dbReference>
<proteinExistence type="predicted"/>
<reference evidence="8" key="1">
    <citation type="submission" date="2022-10" db="EMBL/GenBank/DDBJ databases">
        <title>Chitinophaga sp. nov., isolated from soil.</title>
        <authorList>
            <person name="Jeon C.O."/>
        </authorList>
    </citation>
    <scope>NUCLEOTIDE SEQUENCE</scope>
    <source>
        <strain evidence="8">R8</strain>
    </source>
</reference>
<dbReference type="Proteomes" id="UP001162741">
    <property type="component" value="Chromosome"/>
</dbReference>
<name>A0ABY6J4B0_9BACT</name>
<gene>
    <name evidence="8" type="ORF">MKQ68_23925</name>
</gene>
<feature type="transmembrane region" description="Helical" evidence="7">
    <location>
        <begin position="47"/>
        <end position="69"/>
    </location>
</feature>
<feature type="transmembrane region" description="Helical" evidence="7">
    <location>
        <begin position="320"/>
        <end position="340"/>
    </location>
</feature>
<feature type="transmembrane region" description="Helical" evidence="7">
    <location>
        <begin position="161"/>
        <end position="177"/>
    </location>
</feature>
<comment type="subcellular location">
    <subcellularLocation>
        <location evidence="1">Cell membrane</location>
        <topology evidence="1">Multi-pass membrane protein</topology>
    </subcellularLocation>
</comment>
<protein>
    <submittedName>
        <fullName evidence="8">Undecaprenyl/decaprenyl-phosphate alpha-N-acetylglucosaminyl 1-phosphate transferase</fullName>
    </submittedName>
</protein>
<organism evidence="8 9">
    <name type="scientific">Chitinophaga horti</name>
    <dbReference type="NCBI Taxonomy" id="2920382"/>
    <lineage>
        <taxon>Bacteria</taxon>
        <taxon>Pseudomonadati</taxon>
        <taxon>Bacteroidota</taxon>
        <taxon>Chitinophagia</taxon>
        <taxon>Chitinophagales</taxon>
        <taxon>Chitinophagaceae</taxon>
        <taxon>Chitinophaga</taxon>
    </lineage>
</organism>
<keyword evidence="3 8" id="KW-0808">Transferase</keyword>
<feature type="transmembrane region" description="Helical" evidence="7">
    <location>
        <begin position="213"/>
        <end position="230"/>
    </location>
</feature>
<dbReference type="InterPro" id="IPR000715">
    <property type="entry name" value="Glycosyl_transferase_4"/>
</dbReference>
<dbReference type="PANTHER" id="PTHR22926:SF3">
    <property type="entry name" value="UNDECAPRENYL-PHOSPHATE ALPHA-N-ACETYLGLUCOSAMINYL 1-PHOSPHATE TRANSFERASE"/>
    <property type="match status" value="1"/>
</dbReference>
<feature type="transmembrane region" description="Helical" evidence="7">
    <location>
        <begin position="242"/>
        <end position="264"/>
    </location>
</feature>
<keyword evidence="5 7" id="KW-1133">Transmembrane helix</keyword>
<keyword evidence="6 7" id="KW-0472">Membrane</keyword>
<keyword evidence="2" id="KW-1003">Cell membrane</keyword>